<reference evidence="10 11" key="1">
    <citation type="submission" date="2018-06" db="EMBL/GenBank/DDBJ databases">
        <title>Spirosoma sp. HMF3257 Genome sequencing and assembly.</title>
        <authorList>
            <person name="Kang H."/>
            <person name="Cha I."/>
            <person name="Kim H."/>
            <person name="Kang J."/>
            <person name="Joh K."/>
        </authorList>
    </citation>
    <scope>NUCLEOTIDE SEQUENCE [LARGE SCALE GENOMIC DNA]</scope>
    <source>
        <strain evidence="10 11">HMF3257</strain>
    </source>
</reference>
<evidence type="ECO:0000259" key="9">
    <source>
        <dbReference type="Pfam" id="PF07715"/>
    </source>
</evidence>
<keyword evidence="7 8" id="KW-0998">Cell outer membrane</keyword>
<dbReference type="PANTHER" id="PTHR30069">
    <property type="entry name" value="TONB-DEPENDENT OUTER MEMBRANE RECEPTOR"/>
    <property type="match status" value="1"/>
</dbReference>
<keyword evidence="6 8" id="KW-0472">Membrane</keyword>
<dbReference type="OrthoDB" id="1111684at2"/>
<evidence type="ECO:0000256" key="4">
    <source>
        <dbReference type="ARBA" id="ARBA00022692"/>
    </source>
</evidence>
<dbReference type="AlphaFoldDB" id="A0A327NJC3"/>
<dbReference type="RefSeq" id="WP_111343910.1">
    <property type="nucleotide sequence ID" value="NZ_QLII01000001.1"/>
</dbReference>
<dbReference type="Gene3D" id="2.170.130.10">
    <property type="entry name" value="TonB-dependent receptor, plug domain"/>
    <property type="match status" value="1"/>
</dbReference>
<organism evidence="10 11">
    <name type="scientific">Spirosoma telluris</name>
    <dbReference type="NCBI Taxonomy" id="2183553"/>
    <lineage>
        <taxon>Bacteria</taxon>
        <taxon>Pseudomonadati</taxon>
        <taxon>Bacteroidota</taxon>
        <taxon>Cytophagia</taxon>
        <taxon>Cytophagales</taxon>
        <taxon>Cytophagaceae</taxon>
        <taxon>Spirosoma</taxon>
    </lineage>
</organism>
<evidence type="ECO:0000256" key="5">
    <source>
        <dbReference type="ARBA" id="ARBA00022729"/>
    </source>
</evidence>
<proteinExistence type="inferred from homology"/>
<dbReference type="InterPro" id="IPR039426">
    <property type="entry name" value="TonB-dep_rcpt-like"/>
</dbReference>
<dbReference type="PANTHER" id="PTHR30069:SF29">
    <property type="entry name" value="HEMOGLOBIN AND HEMOGLOBIN-HAPTOGLOBIN-BINDING PROTEIN 1-RELATED"/>
    <property type="match status" value="1"/>
</dbReference>
<dbReference type="GO" id="GO:0044718">
    <property type="term" value="P:siderophore transmembrane transport"/>
    <property type="evidence" value="ECO:0007669"/>
    <property type="project" value="TreeGrafter"/>
</dbReference>
<dbReference type="GO" id="GO:0015344">
    <property type="term" value="F:siderophore uptake transmembrane transporter activity"/>
    <property type="evidence" value="ECO:0007669"/>
    <property type="project" value="TreeGrafter"/>
</dbReference>
<evidence type="ECO:0000256" key="1">
    <source>
        <dbReference type="ARBA" id="ARBA00004571"/>
    </source>
</evidence>
<evidence type="ECO:0000256" key="3">
    <source>
        <dbReference type="ARBA" id="ARBA00022452"/>
    </source>
</evidence>
<accession>A0A327NJC3</accession>
<dbReference type="Gene3D" id="2.60.40.1120">
    <property type="entry name" value="Carboxypeptidase-like, regulatory domain"/>
    <property type="match status" value="1"/>
</dbReference>
<keyword evidence="4 8" id="KW-0812">Transmembrane</keyword>
<comment type="similarity">
    <text evidence="8">Belongs to the TonB-dependent receptor family.</text>
</comment>
<keyword evidence="5" id="KW-0732">Signal</keyword>
<keyword evidence="3 8" id="KW-1134">Transmembrane beta strand</keyword>
<evidence type="ECO:0000313" key="10">
    <source>
        <dbReference type="EMBL" id="RAI75460.1"/>
    </source>
</evidence>
<dbReference type="Pfam" id="PF07715">
    <property type="entry name" value="Plug"/>
    <property type="match status" value="1"/>
</dbReference>
<evidence type="ECO:0000256" key="2">
    <source>
        <dbReference type="ARBA" id="ARBA00022448"/>
    </source>
</evidence>
<dbReference type="Pfam" id="PF13715">
    <property type="entry name" value="CarbopepD_reg_2"/>
    <property type="match status" value="1"/>
</dbReference>
<dbReference type="Proteomes" id="UP000249016">
    <property type="component" value="Unassembled WGS sequence"/>
</dbReference>
<dbReference type="Gene3D" id="2.40.170.20">
    <property type="entry name" value="TonB-dependent receptor, beta-barrel domain"/>
    <property type="match status" value="1"/>
</dbReference>
<protein>
    <recommendedName>
        <fullName evidence="9">TonB-dependent receptor plug domain-containing protein</fullName>
    </recommendedName>
</protein>
<dbReference type="PROSITE" id="PS52016">
    <property type="entry name" value="TONB_DEPENDENT_REC_3"/>
    <property type="match status" value="1"/>
</dbReference>
<sequence>MAIRVQKGLVIITGLLVYFFLNQAYGQTKFTISGTLKDSTNGEAIIGGTVLIKETKSGMSSNVYGFYSITLPSGNYTVEYTSVGYKKIEKRINLNQSRQLNINLSPLVQNLKEVTVVNQNTGSVNVNSIDMSVNKLDIKTIQKLPALLGEVDIVKSLQFLPGVSQVGEGSSGFNVRGGSVGQNLVLLDEAPIYNSSHMLGFFSVFNPDAVKDVKLYKGAIPAQYGGRTSSVLDVRLKEGNQKKTEVDGGIGFIFSRLAVQGPLINDKASFLIAARRSYIDAIASALTGNKFGLNFYDLTLKANYTINPKNRVYLSGFLGRDNFGLSDDATFNWGNKSATLRWNSVINNKLFANVSAIFSNYNYNLGFNQDDNNKYKWHSSIANYFIKPDFNYFISNNSEIKFGIEASSYRFDPSNTKGITNGQEVDNSLEKKHALEAAAYLSHRWQIIPRLEIQYGLRFSHFDYLGAGTAFTYNDTIPGKRRSVVSEKYYEKGQRIASYQNPEPRFSVKFSLNNQQSIKASYARTAQYIQFISNTTASNPLNIWTPSTNNLKPTLADQFTLGYFLEVGKSGMYEASVETYYKRSSDEVDYINGAELLSNAYLEGDLLSGQGRAYGMELYLQKKKGDFTGWLSYTLSRSELKIDGINKGNWYPTRYDQTHNLKLVGSYTINKQWSATADFVFTTGTPTTYPNQRIVSQGYLIPYNSNDSRNDMRVNAFNRLDLSIRMEGNPFRKSGQARRNRDYVVFSIYNVYGRKNTFSNYFVQSTQRTTIDQPLQAEAHRVAIIGTMVPSVSYNFKF</sequence>
<dbReference type="InterPro" id="IPR036942">
    <property type="entry name" value="Beta-barrel_TonB_sf"/>
</dbReference>
<evidence type="ECO:0000313" key="11">
    <source>
        <dbReference type="Proteomes" id="UP000249016"/>
    </source>
</evidence>
<keyword evidence="2 8" id="KW-0813">Transport</keyword>
<dbReference type="GO" id="GO:0009279">
    <property type="term" value="C:cell outer membrane"/>
    <property type="evidence" value="ECO:0007669"/>
    <property type="project" value="UniProtKB-SubCell"/>
</dbReference>
<keyword evidence="11" id="KW-1185">Reference proteome</keyword>
<feature type="domain" description="TonB-dependent receptor plug" evidence="9">
    <location>
        <begin position="132"/>
        <end position="228"/>
    </location>
</feature>
<dbReference type="EMBL" id="QLII01000001">
    <property type="protein sequence ID" value="RAI75460.1"/>
    <property type="molecule type" value="Genomic_DNA"/>
</dbReference>
<comment type="subcellular location">
    <subcellularLocation>
        <location evidence="1 8">Cell outer membrane</location>
        <topology evidence="1 8">Multi-pass membrane protein</topology>
    </subcellularLocation>
</comment>
<evidence type="ECO:0000256" key="6">
    <source>
        <dbReference type="ARBA" id="ARBA00023136"/>
    </source>
</evidence>
<dbReference type="InterPro" id="IPR012910">
    <property type="entry name" value="Plug_dom"/>
</dbReference>
<evidence type="ECO:0000256" key="7">
    <source>
        <dbReference type="ARBA" id="ARBA00023237"/>
    </source>
</evidence>
<name>A0A327NJC3_9BACT</name>
<gene>
    <name evidence="10" type="ORF">HMF3257_17135</name>
</gene>
<dbReference type="InterPro" id="IPR037066">
    <property type="entry name" value="Plug_dom_sf"/>
</dbReference>
<dbReference type="SUPFAM" id="SSF56935">
    <property type="entry name" value="Porins"/>
    <property type="match status" value="1"/>
</dbReference>
<dbReference type="InterPro" id="IPR008969">
    <property type="entry name" value="CarboxyPept-like_regulatory"/>
</dbReference>
<dbReference type="SUPFAM" id="SSF49464">
    <property type="entry name" value="Carboxypeptidase regulatory domain-like"/>
    <property type="match status" value="1"/>
</dbReference>
<evidence type="ECO:0000256" key="8">
    <source>
        <dbReference type="PROSITE-ProRule" id="PRU01360"/>
    </source>
</evidence>
<comment type="caution">
    <text evidence="10">The sequence shown here is derived from an EMBL/GenBank/DDBJ whole genome shotgun (WGS) entry which is preliminary data.</text>
</comment>